<dbReference type="GO" id="GO:0004077">
    <property type="term" value="F:biotin--[biotin carboxyl-carrier protein] ligase activity"/>
    <property type="evidence" value="ECO:0007669"/>
    <property type="project" value="InterPro"/>
</dbReference>
<name>A0A336MID2_CULSO</name>
<protein>
    <submittedName>
        <fullName evidence="6">CSON000373 protein</fullName>
    </submittedName>
</protein>
<evidence type="ECO:0000256" key="1">
    <source>
        <dbReference type="ARBA" id="ARBA00009934"/>
    </source>
</evidence>
<proteinExistence type="inferred from homology"/>
<evidence type="ECO:0000313" key="6">
    <source>
        <dbReference type="EMBL" id="SSX28709.1"/>
    </source>
</evidence>
<accession>A0A336MID2</accession>
<keyword evidence="2" id="KW-0436">Ligase</keyword>
<evidence type="ECO:0000259" key="5">
    <source>
        <dbReference type="PROSITE" id="PS51733"/>
    </source>
</evidence>
<sequence>MIFTIYYMTATIFQSWRLKTICSKISKQLSSQASVVFYKIEETDVTATPISSELCSNQQESTIQECLWYSGQQRGCSIVPCQKVYLGPWITFPKPPNLIPVNHGKGLNSIVDPANELYLLIETEKVPNLNNDENTLIVCSFFYLITNILITILIFLILDGKLWNTYRLESEPQPYDLLKSHSKKESLNRIYYKLNKIQWERHFEELKQLSVLANQAMEYEYNKNRTEGKTGIVKPDLISSKNIQKTLVDTKTKSSDDEIPLKTIVICENSSLNNEKANISKVQSRNESPSMMISSTKTTPEKLKTIEPPFTQYLNKNMKDNEVIIENDAKNDNALDENIHPMTSDSISLGQNSSVDSAILNQGFITNIKRIDTNTEKSKSTTLHNICRPSLKRTKKGGTIEQTKPPNILVFSESNTTKDNVINTLKTVLEKDVYTIYSLTSKDIKNKIWIDNATLLVVCGNVPKDVGKLLLDYFLHGGKMLCLCSDVLHIVLPSYRMAEVREHELVQFTYGRWKQVKMIHHIFCYQPSPVKKQFSSVDEDQQHLTKQPMQIPRYVEVKDIQGGQHKLNVQILGTEETWNTPSLMLAQNSNSGGIAIFSQIHLEIDPSNYETNGAQYNILVQNEKYRLEILGDLLKSHLGLIVSNESSRKKTSTYTNAYFLGKYDEKVRLLEKLKSSMVHNDNVIQNEKLSLKFFGKKEKLEDATEQQLPILIHSCPENFDTVKYFDFLKAKHIGRLIIYSPVVTSSMDVIQNLSLTHGFVVIPRQQTKGNGRGKNTWLSPEGCLMFSLQLHVPVDSVLGQHVSLIQHLVATAVVKSILDLPGYEDLDIRLKWPNDIYANGTTKIGGNIINSVVQNPIIICNIGLGINLSNSNPTICLNDLVKEFNILFGKNLPYLTYEYVLSIIFNEIEYLYEKIQSEGVNYFFEIYYKYWLHSEQEVTIIDRHGNDKLAKIVGIDNYGFLVVQVDGQQGTETVHPDGNSFDMLRGLILPKL</sequence>
<dbReference type="SUPFAM" id="SSF55681">
    <property type="entry name" value="Class II aaRS and biotin synthetases"/>
    <property type="match status" value="1"/>
</dbReference>
<feature type="transmembrane region" description="Helical" evidence="4">
    <location>
        <begin position="135"/>
        <end position="158"/>
    </location>
</feature>
<dbReference type="Gene3D" id="3.30.930.10">
    <property type="entry name" value="Bira Bifunctional Protein, Domain 2"/>
    <property type="match status" value="1"/>
</dbReference>
<dbReference type="NCBIfam" id="TIGR00121">
    <property type="entry name" value="birA_ligase"/>
    <property type="match status" value="1"/>
</dbReference>
<evidence type="ECO:0000256" key="2">
    <source>
        <dbReference type="ARBA" id="ARBA00022598"/>
    </source>
</evidence>
<keyword evidence="4" id="KW-0472">Membrane</keyword>
<evidence type="ECO:0000256" key="4">
    <source>
        <dbReference type="SAM" id="Phobius"/>
    </source>
</evidence>
<keyword evidence="4" id="KW-1133">Transmembrane helix</keyword>
<dbReference type="InterPro" id="IPR045864">
    <property type="entry name" value="aa-tRNA-synth_II/BPL/LPL"/>
</dbReference>
<dbReference type="PROSITE" id="PS51733">
    <property type="entry name" value="BPL_LPL_CATALYTIC"/>
    <property type="match status" value="1"/>
</dbReference>
<dbReference type="InterPro" id="IPR004408">
    <property type="entry name" value="Biotin_CoA_COase_ligase"/>
</dbReference>
<organism evidence="6">
    <name type="scientific">Culicoides sonorensis</name>
    <name type="common">Biting midge</name>
    <dbReference type="NCBI Taxonomy" id="179676"/>
    <lineage>
        <taxon>Eukaryota</taxon>
        <taxon>Metazoa</taxon>
        <taxon>Ecdysozoa</taxon>
        <taxon>Arthropoda</taxon>
        <taxon>Hexapoda</taxon>
        <taxon>Insecta</taxon>
        <taxon>Pterygota</taxon>
        <taxon>Neoptera</taxon>
        <taxon>Endopterygota</taxon>
        <taxon>Diptera</taxon>
        <taxon>Nematocera</taxon>
        <taxon>Chironomoidea</taxon>
        <taxon>Ceratopogonidae</taxon>
        <taxon>Ceratopogoninae</taxon>
        <taxon>Culicoides</taxon>
        <taxon>Monoculicoides</taxon>
    </lineage>
</organism>
<feature type="domain" description="BPL/LPL catalytic" evidence="5">
    <location>
        <begin position="722"/>
        <end position="916"/>
    </location>
</feature>
<dbReference type="PANTHER" id="PTHR12835:SF5">
    <property type="entry name" value="BIOTIN--PROTEIN LIGASE"/>
    <property type="match status" value="1"/>
</dbReference>
<dbReference type="InterPro" id="IPR004143">
    <property type="entry name" value="BPL_LPL_catalytic"/>
</dbReference>
<dbReference type="EMBL" id="UFQT01001064">
    <property type="protein sequence ID" value="SSX28709.1"/>
    <property type="molecule type" value="Genomic_DNA"/>
</dbReference>
<comment type="similarity">
    <text evidence="1">Belongs to the biotin--protein ligase family.</text>
</comment>
<keyword evidence="4" id="KW-0812">Transmembrane</keyword>
<dbReference type="VEuPathDB" id="VectorBase:CSON000373"/>
<dbReference type="Pfam" id="PF03099">
    <property type="entry name" value="BPL_LplA_LipB"/>
    <property type="match status" value="1"/>
</dbReference>
<dbReference type="Pfam" id="PF02237">
    <property type="entry name" value="BPL_C"/>
    <property type="match status" value="1"/>
</dbReference>
<gene>
    <name evidence="6" type="primary">CSON000373</name>
</gene>
<feature type="region of interest" description="Disordered" evidence="3">
    <location>
        <begin position="278"/>
        <end position="297"/>
    </location>
</feature>
<dbReference type="PANTHER" id="PTHR12835">
    <property type="entry name" value="BIOTIN PROTEIN LIGASE"/>
    <property type="match status" value="1"/>
</dbReference>
<dbReference type="InterPro" id="IPR003142">
    <property type="entry name" value="BPL_C"/>
</dbReference>
<reference evidence="6" key="1">
    <citation type="submission" date="2018-07" db="EMBL/GenBank/DDBJ databases">
        <authorList>
            <person name="Quirk P.G."/>
            <person name="Krulwich T.A."/>
        </authorList>
    </citation>
    <scope>NUCLEOTIDE SEQUENCE</scope>
</reference>
<dbReference type="GO" id="GO:0005737">
    <property type="term" value="C:cytoplasm"/>
    <property type="evidence" value="ECO:0007669"/>
    <property type="project" value="TreeGrafter"/>
</dbReference>
<evidence type="ECO:0000256" key="3">
    <source>
        <dbReference type="SAM" id="MobiDB-lite"/>
    </source>
</evidence>
<dbReference type="AlphaFoldDB" id="A0A336MID2"/>